<feature type="binding site" evidence="7 9">
    <location>
        <position position="193"/>
    </location>
    <ligand>
        <name>substrate</name>
    </ligand>
</feature>
<feature type="binding site" evidence="7 9">
    <location>
        <position position="199"/>
    </location>
    <ligand>
        <name>substrate</name>
    </ligand>
</feature>
<dbReference type="SUPFAM" id="SSF64158">
    <property type="entry name" value="2,3-Bisphosphoglycerate-independent phosphoglycerate mutase, substrate-binding domain"/>
    <property type="match status" value="1"/>
</dbReference>
<evidence type="ECO:0000256" key="1">
    <source>
        <dbReference type="ARBA" id="ARBA00004798"/>
    </source>
</evidence>
<evidence type="ECO:0000256" key="9">
    <source>
        <dbReference type="PIRSR" id="PIRSR001492-2"/>
    </source>
</evidence>
<sequence length="527" mass="60407">MAYQLKPEPVILIILDGWGYNNRYHGNAIKQAYTPNIDLLWHSYPTSLLHASGQHVGLPDNQMGNSEVGHTTIGAGRTINQELVRINKDISSGKFFKNHIVHQAYKRIHIHALDKINKVHIIGLCSDGGVHSHIKHLIALLNISQGYKNIKTCLHLITDGRDSEPQKALLFLEQIERHIKDQPHIQICTISGRYYSMDRDSRWSRTKKSYDCLVKDISDLKYNKSIRKIIDENYKQSIYDEFILPTRIKTGSIEDNDSIIFFNFRPDRMRQLVHSLCNHNFQEFPTQKLINLYTVTFTKYDSTLELPVVFEKTKPQNFLGQILSENQLKQFRLAETEKYAHVTYFFNGGQEEPFPGEDRVMVPSPKVNIYDYTPEMSAQTITQKLIAAINKNIYSTYIVNYANPDMLGHTGNLLATKKAIEIIDKNIGQVVQETLKKNFTIIVTADHGNAEEMLDSENIPCKSHSTNLVPFIMINQKYIKSQRNILREIGSLADIAPTILDLLDIKPRQDMNGTTLVKSQQLKLKTN</sequence>
<protein>
    <recommendedName>
        <fullName evidence="7">2,3-bisphosphoglycerate-independent phosphoglycerate mutase</fullName>
        <shortName evidence="7">BPG-independent PGAM</shortName>
        <shortName evidence="7">Phosphoglyceromutase</shortName>
        <shortName evidence="7">iPGM</shortName>
        <ecNumber evidence="7">5.4.2.12</ecNumber>
    </recommendedName>
</protein>
<name>A0A3G3MH47_9FLOR</name>
<evidence type="ECO:0000256" key="6">
    <source>
        <dbReference type="ARBA" id="ARBA00023235"/>
    </source>
</evidence>
<dbReference type="EMBL" id="MH281628">
    <property type="protein sequence ID" value="AYR06122.1"/>
    <property type="molecule type" value="Genomic_DNA"/>
</dbReference>
<dbReference type="GO" id="GO:0006096">
    <property type="term" value="P:glycolytic process"/>
    <property type="evidence" value="ECO:0007669"/>
    <property type="project" value="UniProtKB-UniRule"/>
</dbReference>
<feature type="domain" description="BPG-independent PGAM N-terminal" evidence="12">
    <location>
        <begin position="86"/>
        <end position="301"/>
    </location>
</feature>
<proteinExistence type="inferred from homology"/>
<gene>
    <name evidence="13" type="primary">pgmA</name>
    <name evidence="7" type="synonym">gpmI</name>
</gene>
<dbReference type="PIRSF" id="PIRSF001492">
    <property type="entry name" value="IPGAM"/>
    <property type="match status" value="1"/>
</dbReference>
<accession>A0A3G3MH47</accession>
<dbReference type="NCBIfam" id="TIGR01307">
    <property type="entry name" value="pgm_bpd_ind"/>
    <property type="match status" value="1"/>
</dbReference>
<dbReference type="GeneID" id="38463688"/>
<feature type="binding site" evidence="7 10">
    <location>
        <position position="409"/>
    </location>
    <ligand>
        <name>Mn(2+)</name>
        <dbReference type="ChEBI" id="CHEBI:29035"/>
        <label>1</label>
    </ligand>
</feature>
<evidence type="ECO:0000256" key="7">
    <source>
        <dbReference type="HAMAP-Rule" id="MF_01038"/>
    </source>
</evidence>
<comment type="similarity">
    <text evidence="2 7">Belongs to the BPG-independent phosphoglycerate mutase family.</text>
</comment>
<geneLocation type="plastid" evidence="13"/>
<organism evidence="13">
    <name type="scientific">Neogoniolithon spectabile</name>
    <dbReference type="NCBI Taxonomy" id="231755"/>
    <lineage>
        <taxon>Eukaryota</taxon>
        <taxon>Rhodophyta</taxon>
        <taxon>Florideophyceae</taxon>
        <taxon>Corallinophycidae</taxon>
        <taxon>Corallinales</taxon>
        <taxon>Spongitidaceae</taxon>
        <taxon>Neogoniolithoideae</taxon>
        <taxon>Neogoniolithon</taxon>
    </lineage>
</organism>
<comment type="pathway">
    <text evidence="1 7">Carbohydrate degradation; glycolysis; pyruvate from D-glyceraldehyde 3-phosphate: step 3/5.</text>
</comment>
<evidence type="ECO:0000313" key="13">
    <source>
        <dbReference type="EMBL" id="AYR06122.1"/>
    </source>
</evidence>
<feature type="binding site" evidence="7 10">
    <location>
        <position position="464"/>
    </location>
    <ligand>
        <name>Mn(2+)</name>
        <dbReference type="ChEBI" id="CHEBI:29035"/>
        <label>1</label>
    </ligand>
</feature>
<dbReference type="SUPFAM" id="SSF53649">
    <property type="entry name" value="Alkaline phosphatase-like"/>
    <property type="match status" value="1"/>
</dbReference>
<dbReference type="GO" id="GO:0004619">
    <property type="term" value="F:phosphoglycerate mutase activity"/>
    <property type="evidence" value="ECO:0007669"/>
    <property type="project" value="UniProtKB-UniRule"/>
</dbReference>
<dbReference type="HAMAP" id="MF_01038">
    <property type="entry name" value="GpmI"/>
    <property type="match status" value="1"/>
</dbReference>
<dbReference type="EC" id="5.4.2.12" evidence="7"/>
<feature type="binding site" evidence="7 9">
    <location>
        <position position="338"/>
    </location>
    <ligand>
        <name>substrate</name>
    </ligand>
</feature>
<evidence type="ECO:0000256" key="4">
    <source>
        <dbReference type="ARBA" id="ARBA00023152"/>
    </source>
</evidence>
<evidence type="ECO:0000256" key="3">
    <source>
        <dbReference type="ARBA" id="ARBA00022723"/>
    </source>
</evidence>
<feature type="binding site" evidence="7 9">
    <location>
        <position position="131"/>
    </location>
    <ligand>
        <name>substrate</name>
    </ligand>
</feature>
<dbReference type="UniPathway" id="UPA00109">
    <property type="reaction ID" value="UER00186"/>
</dbReference>
<keyword evidence="5 7" id="KW-0464">Manganese</keyword>
<comment type="cofactor">
    <cofactor evidence="7">
        <name>Mn(2+)</name>
        <dbReference type="ChEBI" id="CHEBI:29035"/>
    </cofactor>
    <text evidence="7">Binds 2 manganese ions per subunit.</text>
</comment>
<dbReference type="PANTHER" id="PTHR31637:SF0">
    <property type="entry name" value="2,3-BISPHOSPHOGLYCERATE-INDEPENDENT PHOSPHOGLYCERATE MUTASE"/>
    <property type="match status" value="1"/>
</dbReference>
<dbReference type="InterPro" id="IPR005995">
    <property type="entry name" value="Pgm_bpd_ind"/>
</dbReference>
<dbReference type="FunFam" id="3.40.1450.10:FF:000002">
    <property type="entry name" value="2,3-bisphosphoglycerate-independent phosphoglycerate mutase"/>
    <property type="match status" value="1"/>
</dbReference>
<dbReference type="RefSeq" id="YP_009541913.1">
    <property type="nucleotide sequence ID" value="NC_039978.1"/>
</dbReference>
<keyword evidence="4 7" id="KW-0324">Glycolysis</keyword>
<dbReference type="GO" id="GO:0006007">
    <property type="term" value="P:glucose catabolic process"/>
    <property type="evidence" value="ECO:0007669"/>
    <property type="project" value="InterPro"/>
</dbReference>
<evidence type="ECO:0000259" key="11">
    <source>
        <dbReference type="Pfam" id="PF01676"/>
    </source>
</evidence>
<reference evidence="13" key="1">
    <citation type="journal article" date="2018" name="Genome Biol. Evol.">
        <title>Mitochondrial and Plastid Genomes from Coralline Red Algae Provide Insights into the Incongruent Evolutionary Histories of Organelles.</title>
        <authorList>
            <person name="Lee J."/>
            <person name="Song H.J."/>
            <person name="In Park S."/>
            <person name="Lee Y.M."/>
            <person name="Jeong S.Y."/>
            <person name="Oh Cho T."/>
            <person name="Kim J.H."/>
            <person name="Choi H.G."/>
            <person name="Choi C.G."/>
            <person name="Nelson W.A."/>
            <person name="Fredericq S."/>
            <person name="Bhattacharya D."/>
            <person name="Su Yoon H."/>
        </authorList>
    </citation>
    <scope>NUCLEOTIDE SEQUENCE</scope>
</reference>
<dbReference type="InterPro" id="IPR036646">
    <property type="entry name" value="PGAM_B_sf"/>
</dbReference>
<feature type="binding site" evidence="7 9">
    <location>
        <begin position="161"/>
        <end position="162"/>
    </location>
    <ligand>
        <name>substrate</name>
    </ligand>
</feature>
<dbReference type="GO" id="GO:0005829">
    <property type="term" value="C:cytosol"/>
    <property type="evidence" value="ECO:0007669"/>
    <property type="project" value="TreeGrafter"/>
</dbReference>
<evidence type="ECO:0000256" key="8">
    <source>
        <dbReference type="PIRSR" id="PIRSR001492-1"/>
    </source>
</evidence>
<evidence type="ECO:0000256" key="5">
    <source>
        <dbReference type="ARBA" id="ARBA00023211"/>
    </source>
</evidence>
<feature type="binding site" evidence="7 10">
    <location>
        <position position="446"/>
    </location>
    <ligand>
        <name>Mn(2+)</name>
        <dbReference type="ChEBI" id="CHEBI:29035"/>
        <label>2</label>
    </ligand>
</feature>
<feature type="active site" description="Phosphoserine intermediate" evidence="7 8">
    <location>
        <position position="66"/>
    </location>
</feature>
<dbReference type="CDD" id="cd16010">
    <property type="entry name" value="iPGM"/>
    <property type="match status" value="1"/>
</dbReference>
<dbReference type="GO" id="GO:0030145">
    <property type="term" value="F:manganese ion binding"/>
    <property type="evidence" value="ECO:0007669"/>
    <property type="project" value="UniProtKB-UniRule"/>
</dbReference>
<dbReference type="PANTHER" id="PTHR31637">
    <property type="entry name" value="2,3-BISPHOSPHOGLYCERATE-INDEPENDENT PHOSPHOGLYCERATE MUTASE"/>
    <property type="match status" value="1"/>
</dbReference>
<dbReference type="Gene3D" id="3.40.720.10">
    <property type="entry name" value="Alkaline Phosphatase, subunit A"/>
    <property type="match status" value="1"/>
</dbReference>
<dbReference type="AlphaFoldDB" id="A0A3G3MH47"/>
<comment type="function">
    <text evidence="7">Catalyzes the interconversion of 2-phosphoglycerate and 3-phosphoglycerate.</text>
</comment>
<feature type="binding site" evidence="7 10">
    <location>
        <position position="66"/>
    </location>
    <ligand>
        <name>Mn(2+)</name>
        <dbReference type="ChEBI" id="CHEBI:29035"/>
        <label>2</label>
    </ligand>
</feature>
<keyword evidence="3 7" id="KW-0479">Metal-binding</keyword>
<evidence type="ECO:0000259" key="12">
    <source>
        <dbReference type="Pfam" id="PF06415"/>
    </source>
</evidence>
<comment type="catalytic activity">
    <reaction evidence="7">
        <text>(2R)-2-phosphoglycerate = (2R)-3-phosphoglycerate</text>
        <dbReference type="Rhea" id="RHEA:15901"/>
        <dbReference type="ChEBI" id="CHEBI:58272"/>
        <dbReference type="ChEBI" id="CHEBI:58289"/>
        <dbReference type="EC" id="5.4.2.12"/>
    </reaction>
</comment>
<feature type="binding site" evidence="7 10">
    <location>
        <position position="405"/>
    </location>
    <ligand>
        <name>Mn(2+)</name>
        <dbReference type="ChEBI" id="CHEBI:29035"/>
        <label>1</label>
    </ligand>
</feature>
<evidence type="ECO:0000256" key="2">
    <source>
        <dbReference type="ARBA" id="ARBA00008819"/>
    </source>
</evidence>
<dbReference type="Pfam" id="PF01676">
    <property type="entry name" value="Metalloenzyme"/>
    <property type="match status" value="1"/>
</dbReference>
<keyword evidence="6 7" id="KW-0413">Isomerase</keyword>
<dbReference type="InterPro" id="IPR006124">
    <property type="entry name" value="Metalloenzyme"/>
</dbReference>
<feature type="domain" description="Metalloenzyme" evidence="11">
    <location>
        <begin position="9"/>
        <end position="506"/>
    </location>
</feature>
<keyword evidence="13" id="KW-0934">Plastid</keyword>
<dbReference type="InterPro" id="IPR017850">
    <property type="entry name" value="Alkaline_phosphatase_core_sf"/>
</dbReference>
<dbReference type="Pfam" id="PF06415">
    <property type="entry name" value="iPGM_N"/>
    <property type="match status" value="1"/>
</dbReference>
<feature type="binding site" evidence="7 10">
    <location>
        <position position="16"/>
    </location>
    <ligand>
        <name>Mn(2+)</name>
        <dbReference type="ChEBI" id="CHEBI:29035"/>
        <label>2</label>
    </ligand>
</feature>
<evidence type="ECO:0000256" key="10">
    <source>
        <dbReference type="PIRSR" id="PIRSR001492-3"/>
    </source>
</evidence>
<feature type="binding site" evidence="7 9">
    <location>
        <begin position="265"/>
        <end position="268"/>
    </location>
    <ligand>
        <name>substrate</name>
    </ligand>
</feature>
<feature type="binding site" evidence="7 10">
    <location>
        <position position="447"/>
    </location>
    <ligand>
        <name>Mn(2+)</name>
        <dbReference type="ChEBI" id="CHEBI:29035"/>
        <label>2</label>
    </ligand>
</feature>
<dbReference type="InterPro" id="IPR011258">
    <property type="entry name" value="BPG-indep_PGM_N"/>
</dbReference>
<dbReference type="Gene3D" id="3.40.1450.10">
    <property type="entry name" value="BPG-independent phosphoglycerate mutase, domain B"/>
    <property type="match status" value="1"/>
</dbReference>